<dbReference type="InterPro" id="IPR009305">
    <property type="entry name" value="Mpo1-like"/>
</dbReference>
<comment type="caution">
    <text evidence="2">The sequence shown here is derived from an EMBL/GenBank/DDBJ whole genome shotgun (WGS) entry which is preliminary data.</text>
</comment>
<keyword evidence="1" id="KW-0812">Transmembrane</keyword>
<keyword evidence="3" id="KW-1185">Reference proteome</keyword>
<keyword evidence="1" id="KW-1133">Transmembrane helix</keyword>
<dbReference type="OrthoDB" id="2124888at2759"/>
<feature type="transmembrane region" description="Helical" evidence="1">
    <location>
        <begin position="136"/>
        <end position="154"/>
    </location>
</feature>
<dbReference type="PANTHER" id="PTHR28026">
    <property type="entry name" value="DUF962 DOMAIN PROTEIN (AFU_ORTHOLOGUE AFUA_8G05310)"/>
    <property type="match status" value="1"/>
</dbReference>
<dbReference type="GO" id="GO:0046521">
    <property type="term" value="P:sphingoid catabolic process"/>
    <property type="evidence" value="ECO:0007669"/>
    <property type="project" value="TreeGrafter"/>
</dbReference>
<evidence type="ECO:0000256" key="1">
    <source>
        <dbReference type="SAM" id="Phobius"/>
    </source>
</evidence>
<name>A0A9P6QPL3_9FUNG</name>
<keyword evidence="1" id="KW-0472">Membrane</keyword>
<feature type="transmembrane region" description="Helical" evidence="1">
    <location>
        <begin position="108"/>
        <end position="129"/>
    </location>
</feature>
<dbReference type="GO" id="GO:0016020">
    <property type="term" value="C:membrane"/>
    <property type="evidence" value="ECO:0007669"/>
    <property type="project" value="GOC"/>
</dbReference>
<evidence type="ECO:0008006" key="4">
    <source>
        <dbReference type="Google" id="ProtNLM"/>
    </source>
</evidence>
<accession>A0A9P6QPL3</accession>
<dbReference type="Pfam" id="PF06127">
    <property type="entry name" value="Mpo1-like"/>
    <property type="match status" value="1"/>
</dbReference>
<feature type="transmembrane region" description="Helical" evidence="1">
    <location>
        <begin position="166"/>
        <end position="185"/>
    </location>
</feature>
<evidence type="ECO:0000313" key="2">
    <source>
        <dbReference type="EMBL" id="KAG0270676.1"/>
    </source>
</evidence>
<dbReference type="AlphaFoldDB" id="A0A9P6QPL3"/>
<dbReference type="PANTHER" id="PTHR28026:SF9">
    <property type="entry name" value="2-HYDROXY-PALMITIC ACID DIOXYGENASE MPO1"/>
    <property type="match status" value="1"/>
</dbReference>
<feature type="transmembrane region" description="Helical" evidence="1">
    <location>
        <begin position="35"/>
        <end position="53"/>
    </location>
</feature>
<dbReference type="GO" id="GO:0005783">
    <property type="term" value="C:endoplasmic reticulum"/>
    <property type="evidence" value="ECO:0007669"/>
    <property type="project" value="TreeGrafter"/>
</dbReference>
<dbReference type="Proteomes" id="UP000807716">
    <property type="component" value="Unassembled WGS sequence"/>
</dbReference>
<dbReference type="EMBL" id="JAAAJB010000001">
    <property type="protein sequence ID" value="KAG0270676.1"/>
    <property type="molecule type" value="Genomic_DNA"/>
</dbReference>
<evidence type="ECO:0000313" key="3">
    <source>
        <dbReference type="Proteomes" id="UP000807716"/>
    </source>
</evidence>
<gene>
    <name evidence="2" type="ORF">DFQ27_000026</name>
</gene>
<organism evidence="2 3">
    <name type="scientific">Actinomortierella ambigua</name>
    <dbReference type="NCBI Taxonomy" id="1343610"/>
    <lineage>
        <taxon>Eukaryota</taxon>
        <taxon>Fungi</taxon>
        <taxon>Fungi incertae sedis</taxon>
        <taxon>Mucoromycota</taxon>
        <taxon>Mortierellomycotina</taxon>
        <taxon>Mortierellomycetes</taxon>
        <taxon>Mortierellales</taxon>
        <taxon>Mortierellaceae</taxon>
        <taxon>Actinomortierella</taxon>
    </lineage>
</organism>
<reference evidence="2" key="1">
    <citation type="journal article" date="2020" name="Fungal Divers.">
        <title>Resolving the Mortierellaceae phylogeny through synthesis of multi-gene phylogenetics and phylogenomics.</title>
        <authorList>
            <person name="Vandepol N."/>
            <person name="Liber J."/>
            <person name="Desiro A."/>
            <person name="Na H."/>
            <person name="Kennedy M."/>
            <person name="Barry K."/>
            <person name="Grigoriev I.V."/>
            <person name="Miller A.N."/>
            <person name="O'Donnell K."/>
            <person name="Stajich J.E."/>
            <person name="Bonito G."/>
        </authorList>
    </citation>
    <scope>NUCLEOTIDE SEQUENCE</scope>
    <source>
        <strain evidence="2">BC1065</strain>
    </source>
</reference>
<proteinExistence type="predicted"/>
<sequence>MSTKADVQARVQSKLFDLKYQLFAYGSHHNNPWNVGIHITCVPLILWTALVWASKTGPLVQGPSVAAVAAGKPLAVLADKIFRHAPPNLAFLIMTGYVAYYIKLDKVAGLLTAPFFFGLAKTATTFAATNPNANKIAAYIHVVSWILQFIGHGVAEKRAPKLLDNVVQAVVLAPYFVVYEVLFWFGYRPQLKAELDVLIKEDIAAFRARKAGQNKDKTN</sequence>
<protein>
    <recommendedName>
        <fullName evidence="4">DUF962-domain-containing protein</fullName>
    </recommendedName>
</protein>